<gene>
    <name evidence="2" type="ORF">DFH08DRAFT_899573</name>
</gene>
<keyword evidence="1" id="KW-1133">Transmembrane helix</keyword>
<name>A0AAD7EBK3_9AGAR</name>
<accession>A0AAD7EBK3</accession>
<proteinExistence type="predicted"/>
<evidence type="ECO:0000256" key="1">
    <source>
        <dbReference type="SAM" id="Phobius"/>
    </source>
</evidence>
<keyword evidence="1" id="KW-0472">Membrane</keyword>
<evidence type="ECO:0000313" key="3">
    <source>
        <dbReference type="Proteomes" id="UP001218218"/>
    </source>
</evidence>
<dbReference type="Gene3D" id="2.60.120.260">
    <property type="entry name" value="Galactose-binding domain-like"/>
    <property type="match status" value="2"/>
</dbReference>
<dbReference type="Proteomes" id="UP001218218">
    <property type="component" value="Unassembled WGS sequence"/>
</dbReference>
<dbReference type="EMBL" id="JARIHO010000082">
    <property type="protein sequence ID" value="KAJ7309373.1"/>
    <property type="molecule type" value="Genomic_DNA"/>
</dbReference>
<dbReference type="AlphaFoldDB" id="A0AAD7EBK3"/>
<evidence type="ECO:0000313" key="2">
    <source>
        <dbReference type="EMBL" id="KAJ7309373.1"/>
    </source>
</evidence>
<keyword evidence="3" id="KW-1185">Reference proteome</keyword>
<feature type="transmembrane region" description="Helical" evidence="1">
    <location>
        <begin position="360"/>
        <end position="378"/>
    </location>
</feature>
<reference evidence="2" key="1">
    <citation type="submission" date="2023-03" db="EMBL/GenBank/DDBJ databases">
        <title>Massive genome expansion in bonnet fungi (Mycena s.s.) driven by repeated elements and novel gene families across ecological guilds.</title>
        <authorList>
            <consortium name="Lawrence Berkeley National Laboratory"/>
            <person name="Harder C.B."/>
            <person name="Miyauchi S."/>
            <person name="Viragh M."/>
            <person name="Kuo A."/>
            <person name="Thoen E."/>
            <person name="Andreopoulos B."/>
            <person name="Lu D."/>
            <person name="Skrede I."/>
            <person name="Drula E."/>
            <person name="Henrissat B."/>
            <person name="Morin E."/>
            <person name="Kohler A."/>
            <person name="Barry K."/>
            <person name="LaButti K."/>
            <person name="Morin E."/>
            <person name="Salamov A."/>
            <person name="Lipzen A."/>
            <person name="Mereny Z."/>
            <person name="Hegedus B."/>
            <person name="Baldrian P."/>
            <person name="Stursova M."/>
            <person name="Weitz H."/>
            <person name="Taylor A."/>
            <person name="Grigoriev I.V."/>
            <person name="Nagy L.G."/>
            <person name="Martin F."/>
            <person name="Kauserud H."/>
        </authorList>
    </citation>
    <scope>NUCLEOTIDE SEQUENCE</scope>
    <source>
        <strain evidence="2">CBHHK002</strain>
    </source>
</reference>
<keyword evidence="1" id="KW-0812">Transmembrane</keyword>
<sequence>MLGYEAAVVPSSWVLCGSSFASTSSSPTSTTNCSPSTTMHPIKFNLTVDDFDSLITYPNQSHWTTPDPSAAPDPVLAIWFDSTYHRTNVSGASLSYSFKGSDLFLFGAAGPQFGSYEIELDGRRETHSAYASSQNASGHLLFSKHGLNVEREHELRVTNLGPKHKGEGTDLLVDFIKSTAQIVAPKGTTLANTTLEETDARLVYTGNWTENVFNPLFSGGFSRFTNGDGASVTLNFTASALYILGDKTDRHGLYTVSLDGAPPTTFNGVSGCGGAFAHACEKDNTLAYFATFDDEHEGREHRVTVTNVPGELGAFFDLDAFILTTASYPSLPHSPRELEVERDVRGVQRRSSGAGPNANLPGFNLILFVLFLFALAGMRAGRR</sequence>
<comment type="caution">
    <text evidence="2">The sequence shown here is derived from an EMBL/GenBank/DDBJ whole genome shotgun (WGS) entry which is preliminary data.</text>
</comment>
<protein>
    <submittedName>
        <fullName evidence="2">Uncharacterized protein</fullName>
    </submittedName>
</protein>
<organism evidence="2 3">
    <name type="scientific">Mycena albidolilacea</name>
    <dbReference type="NCBI Taxonomy" id="1033008"/>
    <lineage>
        <taxon>Eukaryota</taxon>
        <taxon>Fungi</taxon>
        <taxon>Dikarya</taxon>
        <taxon>Basidiomycota</taxon>
        <taxon>Agaricomycotina</taxon>
        <taxon>Agaricomycetes</taxon>
        <taxon>Agaricomycetidae</taxon>
        <taxon>Agaricales</taxon>
        <taxon>Marasmiineae</taxon>
        <taxon>Mycenaceae</taxon>
        <taxon>Mycena</taxon>
    </lineage>
</organism>